<dbReference type="EMBL" id="FUKP01000007">
    <property type="protein sequence ID" value="SJN16832.1"/>
    <property type="molecule type" value="Genomic_DNA"/>
</dbReference>
<dbReference type="InterPro" id="IPR043168">
    <property type="entry name" value="DegV_C"/>
</dbReference>
<keyword evidence="1" id="KW-0446">Lipid-binding</keyword>
<dbReference type="PANTHER" id="PTHR33434:SF2">
    <property type="entry name" value="FATTY ACID-BINDING PROTEIN TM_1468"/>
    <property type="match status" value="1"/>
</dbReference>
<organism evidence="3 5">
    <name type="scientific">Micrococcus lylae</name>
    <dbReference type="NCBI Taxonomy" id="1273"/>
    <lineage>
        <taxon>Bacteria</taxon>
        <taxon>Bacillati</taxon>
        <taxon>Actinomycetota</taxon>
        <taxon>Actinomycetes</taxon>
        <taxon>Micrococcales</taxon>
        <taxon>Micrococcaceae</taxon>
        <taxon>Micrococcus</taxon>
    </lineage>
</organism>
<dbReference type="Proteomes" id="UP000297477">
    <property type="component" value="Unassembled WGS sequence"/>
</dbReference>
<feature type="region of interest" description="Disordered" evidence="2">
    <location>
        <begin position="325"/>
        <end position="371"/>
    </location>
</feature>
<dbReference type="PROSITE" id="PS51482">
    <property type="entry name" value="DEGV"/>
    <property type="match status" value="1"/>
</dbReference>
<dbReference type="InterPro" id="IPR050270">
    <property type="entry name" value="DegV_domain_contain"/>
</dbReference>
<evidence type="ECO:0000256" key="2">
    <source>
        <dbReference type="SAM" id="MobiDB-lite"/>
    </source>
</evidence>
<dbReference type="NCBIfam" id="TIGR00762">
    <property type="entry name" value="DegV"/>
    <property type="match status" value="1"/>
</dbReference>
<dbReference type="GO" id="GO:0008289">
    <property type="term" value="F:lipid binding"/>
    <property type="evidence" value="ECO:0007669"/>
    <property type="project" value="UniProtKB-KW"/>
</dbReference>
<sequence length="371" mass="38715">MTSVLQWQQDYQARVRARRSRLAGRVRYGLKPPRRDRTAIVTDSSAAIPSSVLEHPLAAGLRQIPMPVMVGEQIYTEGSEELHQELPFALAANLPVRTSRPSPGRFEETYRELEAAGYARIVSVHISGGLSGTVEAAKMAATRVSIPVEVVDSRSAGMALGFMVMEAAVRAGFGLPVEGIVEYLQGAGEQSLVMFTVPNLEQLRRGGRISALKGLIGSMFQVKPVLALRDGTICLVERTRSLDAAVDRIAAAAQAKAEAEPCGIAVHGYGNRPAAEALAARLQPFSQTPIPVVDFPAVLAAHLGLGGLGVIATPLLEGDDAADVGGSGAGGAGAVDASAEGASVATREDTPKEPSVPAQATDPAEPSTDEA</sequence>
<evidence type="ECO:0000313" key="6">
    <source>
        <dbReference type="Proteomes" id="UP000297477"/>
    </source>
</evidence>
<feature type="compositionally biased region" description="Low complexity" evidence="2">
    <location>
        <begin position="334"/>
        <end position="345"/>
    </location>
</feature>
<protein>
    <submittedName>
        <fullName evidence="4">DegV family protein</fullName>
    </submittedName>
</protein>
<gene>
    <name evidence="4" type="ORF">E4A49_05000</name>
    <name evidence="3" type="ORF">FM125_01165</name>
</gene>
<evidence type="ECO:0000256" key="1">
    <source>
        <dbReference type="ARBA" id="ARBA00023121"/>
    </source>
</evidence>
<evidence type="ECO:0000313" key="5">
    <source>
        <dbReference type="Proteomes" id="UP000196230"/>
    </source>
</evidence>
<dbReference type="Pfam" id="PF02645">
    <property type="entry name" value="DegV"/>
    <property type="match status" value="1"/>
</dbReference>
<reference evidence="3 5" key="1">
    <citation type="submission" date="2017-02" db="EMBL/GenBank/DDBJ databases">
        <authorList>
            <person name="Peterson S.W."/>
        </authorList>
    </citation>
    <scope>NUCLEOTIDE SEQUENCE [LARGE SCALE GENOMIC DNA]</scope>
    <source>
        <strain evidence="3 5">2B3F</strain>
    </source>
</reference>
<dbReference type="OrthoDB" id="9760324at2"/>
<dbReference type="PANTHER" id="PTHR33434">
    <property type="entry name" value="DEGV DOMAIN-CONTAINING PROTEIN DR_1986-RELATED"/>
    <property type="match status" value="1"/>
</dbReference>
<dbReference type="InterPro" id="IPR003797">
    <property type="entry name" value="DegV"/>
</dbReference>
<dbReference type="Gene3D" id="3.30.1180.10">
    <property type="match status" value="1"/>
</dbReference>
<reference evidence="4 6" key="2">
    <citation type="submission" date="2019-03" db="EMBL/GenBank/DDBJ databases">
        <title>Reclassification of Micrococcus aloeverae and Micrococcus yunnanensis as later heterotypic synonyms of Micrococcus luteus.</title>
        <authorList>
            <person name="Huang C.-H."/>
        </authorList>
    </citation>
    <scope>NUCLEOTIDE SEQUENCE [LARGE SCALE GENOMIC DNA]</scope>
    <source>
        <strain evidence="4 6">BCRC 12151</strain>
    </source>
</reference>
<name>A0A1R4IAI3_9MICC</name>
<dbReference type="EMBL" id="SPKT01000007">
    <property type="protein sequence ID" value="TFH99794.1"/>
    <property type="molecule type" value="Genomic_DNA"/>
</dbReference>
<dbReference type="Gene3D" id="3.40.50.10170">
    <property type="match status" value="1"/>
</dbReference>
<dbReference type="SUPFAM" id="SSF82549">
    <property type="entry name" value="DAK1/DegV-like"/>
    <property type="match status" value="1"/>
</dbReference>
<proteinExistence type="predicted"/>
<accession>A0A1R4IAI3</accession>
<keyword evidence="6" id="KW-1185">Reference proteome</keyword>
<dbReference type="RefSeq" id="WP_082740087.1">
    <property type="nucleotide sequence ID" value="NZ_FUKP01000007.1"/>
</dbReference>
<evidence type="ECO:0000313" key="4">
    <source>
        <dbReference type="EMBL" id="TFH99794.1"/>
    </source>
</evidence>
<dbReference type="Proteomes" id="UP000196230">
    <property type="component" value="Unassembled WGS sequence"/>
</dbReference>
<dbReference type="AlphaFoldDB" id="A0A1R4IAI3"/>
<evidence type="ECO:0000313" key="3">
    <source>
        <dbReference type="EMBL" id="SJN16832.1"/>
    </source>
</evidence>